<evidence type="ECO:0000256" key="6">
    <source>
        <dbReference type="SAM" id="MobiDB-lite"/>
    </source>
</evidence>
<feature type="compositionally biased region" description="Low complexity" evidence="6">
    <location>
        <begin position="24"/>
        <end position="44"/>
    </location>
</feature>
<sequence>MEGGRYEKKRGRVKKKLEALRNGLDTTPSPSSSLSESLDLYPDSPHTHSVHPAFSQLSPQDYRPRASSNASSCGRLSPIPAIESDMHDSQVPPMSPGIGGWGGEYWPHHAHAHPHPHDRYADQLVDSMGEGLKLGADSWGGPARPQNPQDCMKLSQLSPHGPPTPHMNGYVPHHHHTHHQQGFNTFEDFHRFGGHNPHGAAFPHPPTPHPPTPHPPTPHQDKMTTPTRPHPHNNYSLTSLQVIKHELQVEGNLDFSFPQAHHGHHIHGHTHAHAHAHAHAHSHSHPDAPQMAAPPGMSYPCSSIAAGNQWVR</sequence>
<keyword evidence="3" id="KW-0805">Transcription regulation</keyword>
<reference evidence="7 8" key="1">
    <citation type="journal article" date="2024" name="BMC Genomics">
        <title>Genome assembly of redclaw crayfish (Cherax quadricarinatus) provides insights into its immune adaptation and hypoxia tolerance.</title>
        <authorList>
            <person name="Liu Z."/>
            <person name="Zheng J."/>
            <person name="Li H."/>
            <person name="Fang K."/>
            <person name="Wang S."/>
            <person name="He J."/>
            <person name="Zhou D."/>
            <person name="Weng S."/>
            <person name="Chi M."/>
            <person name="Gu Z."/>
            <person name="He J."/>
            <person name="Li F."/>
            <person name="Wang M."/>
        </authorList>
    </citation>
    <scope>NUCLEOTIDE SEQUENCE [LARGE SCALE GENOMIC DNA]</scope>
    <source>
        <strain evidence="7">ZL_2023a</strain>
    </source>
</reference>
<comment type="subcellular location">
    <subcellularLocation>
        <location evidence="1">Nucleus</location>
    </subcellularLocation>
</comment>
<feature type="compositionally biased region" description="Basic residues" evidence="6">
    <location>
        <begin position="261"/>
        <end position="283"/>
    </location>
</feature>
<feature type="compositionally biased region" description="Pro residues" evidence="6">
    <location>
        <begin position="203"/>
        <end position="218"/>
    </location>
</feature>
<keyword evidence="4" id="KW-0804">Transcription</keyword>
<feature type="compositionally biased region" description="Polar residues" evidence="6">
    <location>
        <begin position="223"/>
        <end position="233"/>
    </location>
</feature>
<dbReference type="GO" id="GO:0000981">
    <property type="term" value="F:DNA-binding transcription factor activity, RNA polymerase II-specific"/>
    <property type="evidence" value="ECO:0007669"/>
    <property type="project" value="TreeGrafter"/>
</dbReference>
<dbReference type="GO" id="GO:0000978">
    <property type="term" value="F:RNA polymerase II cis-regulatory region sequence-specific DNA binding"/>
    <property type="evidence" value="ECO:0007669"/>
    <property type="project" value="TreeGrafter"/>
</dbReference>
<feature type="region of interest" description="Disordered" evidence="6">
    <location>
        <begin position="157"/>
        <end position="233"/>
    </location>
</feature>
<dbReference type="EMBL" id="JARKIK010000067">
    <property type="protein sequence ID" value="KAK8729531.1"/>
    <property type="molecule type" value="Genomic_DNA"/>
</dbReference>
<proteinExistence type="predicted"/>
<evidence type="ECO:0000313" key="8">
    <source>
        <dbReference type="Proteomes" id="UP001445076"/>
    </source>
</evidence>
<comment type="caution">
    <text evidence="7">The sequence shown here is derived from an EMBL/GenBank/DDBJ whole genome shotgun (WGS) entry which is preliminary data.</text>
</comment>
<dbReference type="AlphaFoldDB" id="A0AAW0WR83"/>
<accession>A0AAW0WR83</accession>
<dbReference type="GO" id="GO:0005634">
    <property type="term" value="C:nucleus"/>
    <property type="evidence" value="ECO:0007669"/>
    <property type="project" value="UniProtKB-SubCell"/>
</dbReference>
<evidence type="ECO:0000256" key="1">
    <source>
        <dbReference type="ARBA" id="ARBA00004123"/>
    </source>
</evidence>
<evidence type="ECO:0000313" key="7">
    <source>
        <dbReference type="EMBL" id="KAK8729531.1"/>
    </source>
</evidence>
<dbReference type="Proteomes" id="UP001445076">
    <property type="component" value="Unassembled WGS sequence"/>
</dbReference>
<evidence type="ECO:0000256" key="3">
    <source>
        <dbReference type="ARBA" id="ARBA00023015"/>
    </source>
</evidence>
<keyword evidence="8" id="KW-1185">Reference proteome</keyword>
<organism evidence="7 8">
    <name type="scientific">Cherax quadricarinatus</name>
    <name type="common">Australian red claw crayfish</name>
    <dbReference type="NCBI Taxonomy" id="27406"/>
    <lineage>
        <taxon>Eukaryota</taxon>
        <taxon>Metazoa</taxon>
        <taxon>Ecdysozoa</taxon>
        <taxon>Arthropoda</taxon>
        <taxon>Crustacea</taxon>
        <taxon>Multicrustacea</taxon>
        <taxon>Malacostraca</taxon>
        <taxon>Eumalacostraca</taxon>
        <taxon>Eucarida</taxon>
        <taxon>Decapoda</taxon>
        <taxon>Pleocyemata</taxon>
        <taxon>Astacidea</taxon>
        <taxon>Parastacoidea</taxon>
        <taxon>Parastacidae</taxon>
        <taxon>Cherax</taxon>
    </lineage>
</organism>
<evidence type="ECO:0000256" key="2">
    <source>
        <dbReference type="ARBA" id="ARBA00022473"/>
    </source>
</evidence>
<keyword evidence="5" id="KW-0539">Nucleus</keyword>
<name>A0AAW0WR83_CHEQU</name>
<dbReference type="PANTHER" id="PTHR45767:SF2">
    <property type="entry name" value="FORKHEAD BOX PROTEIN O"/>
    <property type="match status" value="1"/>
</dbReference>
<protein>
    <submittedName>
        <fullName evidence="7">Uncharacterized protein</fullName>
    </submittedName>
</protein>
<gene>
    <name evidence="7" type="ORF">OTU49_008527</name>
</gene>
<dbReference type="PANTHER" id="PTHR45767">
    <property type="entry name" value="FORKHEAD BOX PROTEIN O"/>
    <property type="match status" value="1"/>
</dbReference>
<evidence type="ECO:0000256" key="5">
    <source>
        <dbReference type="ARBA" id="ARBA00023242"/>
    </source>
</evidence>
<evidence type="ECO:0000256" key="4">
    <source>
        <dbReference type="ARBA" id="ARBA00023163"/>
    </source>
</evidence>
<keyword evidence="2" id="KW-0217">Developmental protein</keyword>
<feature type="region of interest" description="Disordered" evidence="6">
    <location>
        <begin position="258"/>
        <end position="293"/>
    </location>
</feature>
<feature type="region of interest" description="Disordered" evidence="6">
    <location>
        <begin position="1"/>
        <end position="91"/>
    </location>
</feature>